<dbReference type="SUPFAM" id="SSF46785">
    <property type="entry name" value="Winged helix' DNA-binding domain"/>
    <property type="match status" value="1"/>
</dbReference>
<evidence type="ECO:0000313" key="6">
    <source>
        <dbReference type="EMBL" id="QBE48350.1"/>
    </source>
</evidence>
<evidence type="ECO:0000256" key="2">
    <source>
        <dbReference type="ARBA" id="ARBA00023125"/>
    </source>
</evidence>
<dbReference type="KEGG" id="ltr:EVS81_05440"/>
<dbReference type="InterPro" id="IPR036390">
    <property type="entry name" value="WH_DNA-bd_sf"/>
</dbReference>
<sequence length="165" mass="16278">MLVRVNEASERPIYAQIADSVRGDILGGRIGPGTVLPPAREVATGLEVNVHTVLRAYQQLRDEGLIDLKRRRGAVVTARATGMAALHDEVRDLVERAAGLGIGSDALAALVQSAAGAAGAFGPGPGAAGAFGPGPGSAGAFGPGPGSAAASGPVSACTHPGERAA</sequence>
<dbReference type="Gene3D" id="1.10.10.10">
    <property type="entry name" value="Winged helix-like DNA-binding domain superfamily/Winged helix DNA-binding domain"/>
    <property type="match status" value="1"/>
</dbReference>
<dbReference type="GO" id="GO:0003700">
    <property type="term" value="F:DNA-binding transcription factor activity"/>
    <property type="evidence" value="ECO:0007669"/>
    <property type="project" value="InterPro"/>
</dbReference>
<dbReference type="CDD" id="cd07377">
    <property type="entry name" value="WHTH_GntR"/>
    <property type="match status" value="1"/>
</dbReference>
<feature type="domain" description="HTH gntR-type" evidence="5">
    <location>
        <begin position="11"/>
        <end position="79"/>
    </location>
</feature>
<proteinExistence type="predicted"/>
<dbReference type="GO" id="GO:0003677">
    <property type="term" value="F:DNA binding"/>
    <property type="evidence" value="ECO:0007669"/>
    <property type="project" value="UniProtKB-KW"/>
</dbReference>
<dbReference type="InterPro" id="IPR036388">
    <property type="entry name" value="WH-like_DNA-bd_sf"/>
</dbReference>
<evidence type="ECO:0000313" key="7">
    <source>
        <dbReference type="Proteomes" id="UP000289260"/>
    </source>
</evidence>
<name>A0A4P6KE25_9MICO</name>
<dbReference type="Proteomes" id="UP000289260">
    <property type="component" value="Chromosome"/>
</dbReference>
<dbReference type="AlphaFoldDB" id="A0A4P6KE25"/>
<dbReference type="OrthoDB" id="3192286at2"/>
<dbReference type="Pfam" id="PF00392">
    <property type="entry name" value="GntR"/>
    <property type="match status" value="1"/>
</dbReference>
<keyword evidence="1" id="KW-0805">Transcription regulation</keyword>
<feature type="compositionally biased region" description="Gly residues" evidence="4">
    <location>
        <begin position="134"/>
        <end position="145"/>
    </location>
</feature>
<keyword evidence="2" id="KW-0238">DNA-binding</keyword>
<dbReference type="PROSITE" id="PS50949">
    <property type="entry name" value="HTH_GNTR"/>
    <property type="match status" value="1"/>
</dbReference>
<evidence type="ECO:0000256" key="4">
    <source>
        <dbReference type="SAM" id="MobiDB-lite"/>
    </source>
</evidence>
<keyword evidence="3" id="KW-0804">Transcription</keyword>
<dbReference type="SMART" id="SM00345">
    <property type="entry name" value="HTH_GNTR"/>
    <property type="match status" value="1"/>
</dbReference>
<organism evidence="6 7">
    <name type="scientific">Leucobacter triazinivorans</name>
    <dbReference type="NCBI Taxonomy" id="1784719"/>
    <lineage>
        <taxon>Bacteria</taxon>
        <taxon>Bacillati</taxon>
        <taxon>Actinomycetota</taxon>
        <taxon>Actinomycetes</taxon>
        <taxon>Micrococcales</taxon>
        <taxon>Microbacteriaceae</taxon>
        <taxon>Leucobacter</taxon>
    </lineage>
</organism>
<feature type="region of interest" description="Disordered" evidence="4">
    <location>
        <begin position="134"/>
        <end position="165"/>
    </location>
</feature>
<dbReference type="PANTHER" id="PTHR38445:SF7">
    <property type="entry name" value="GNTR-FAMILY TRANSCRIPTIONAL REGULATOR"/>
    <property type="match status" value="1"/>
</dbReference>
<protein>
    <submittedName>
        <fullName evidence="6">GntR family transcriptional regulator</fullName>
    </submittedName>
</protein>
<evidence type="ECO:0000256" key="3">
    <source>
        <dbReference type="ARBA" id="ARBA00023163"/>
    </source>
</evidence>
<keyword evidence="7" id="KW-1185">Reference proteome</keyword>
<evidence type="ECO:0000256" key="1">
    <source>
        <dbReference type="ARBA" id="ARBA00023015"/>
    </source>
</evidence>
<gene>
    <name evidence="6" type="ORF">EVS81_05440</name>
</gene>
<dbReference type="PANTHER" id="PTHR38445">
    <property type="entry name" value="HTH-TYPE TRANSCRIPTIONAL REPRESSOR YTRA"/>
    <property type="match status" value="1"/>
</dbReference>
<dbReference type="RefSeq" id="WP_130109488.1">
    <property type="nucleotide sequence ID" value="NZ_CP035806.1"/>
</dbReference>
<evidence type="ECO:0000259" key="5">
    <source>
        <dbReference type="PROSITE" id="PS50949"/>
    </source>
</evidence>
<accession>A0A4P6KE25</accession>
<dbReference type="EMBL" id="CP035806">
    <property type="protein sequence ID" value="QBE48350.1"/>
    <property type="molecule type" value="Genomic_DNA"/>
</dbReference>
<reference evidence="6 7" key="1">
    <citation type="submission" date="2019-02" db="EMBL/GenBank/DDBJ databases">
        <authorList>
            <person name="Sun L."/>
            <person name="Pan D."/>
            <person name="Wu X."/>
        </authorList>
    </citation>
    <scope>NUCLEOTIDE SEQUENCE [LARGE SCALE GENOMIC DNA]</scope>
    <source>
        <strain evidence="6 7">JW-1</strain>
    </source>
</reference>
<dbReference type="InterPro" id="IPR000524">
    <property type="entry name" value="Tscrpt_reg_HTH_GntR"/>
</dbReference>